<evidence type="ECO:0000313" key="2">
    <source>
        <dbReference type="Proteomes" id="UP000009080"/>
    </source>
</evidence>
<dbReference type="Pfam" id="PF19653">
    <property type="entry name" value="DUF6156"/>
    <property type="match status" value="1"/>
</dbReference>
<sequence>MKANEFYDRYYLSYTGIKLPMKLVNPLDPAEIDNRNTFFGALLDDVGREYVIHKVVYGDVELSHTYHFGSDGALLRADIINADGEEQRIDYNK</sequence>
<dbReference type="KEGG" id="ttu:TERTU_1554"/>
<dbReference type="Proteomes" id="UP000009080">
    <property type="component" value="Chromosome"/>
</dbReference>
<reference evidence="1 2" key="1">
    <citation type="journal article" date="2009" name="PLoS ONE">
        <title>The complete genome of Teredinibacter turnerae T7901: an intracellular endosymbiont of marine wood-boring bivalves (shipworms).</title>
        <authorList>
            <person name="Yang J.C."/>
            <person name="Madupu R."/>
            <person name="Durkin A.S."/>
            <person name="Ekborg N.A."/>
            <person name="Pedamallu C.S."/>
            <person name="Hostetler J.B."/>
            <person name="Radune D."/>
            <person name="Toms B.S."/>
            <person name="Henrissat B."/>
            <person name="Coutinho P.M."/>
            <person name="Schwarz S."/>
            <person name="Field L."/>
            <person name="Trindade-Silva A.E."/>
            <person name="Soares C.A.G."/>
            <person name="Elshahawi S."/>
            <person name="Hanora A."/>
            <person name="Schmidt E.W."/>
            <person name="Haygood M.G."/>
            <person name="Posfai J."/>
            <person name="Benner J."/>
            <person name="Madinger C."/>
            <person name="Nove J."/>
            <person name="Anton B."/>
            <person name="Chaudhary K."/>
            <person name="Foster J."/>
            <person name="Holman A."/>
            <person name="Kumar S."/>
            <person name="Lessard P.A."/>
            <person name="Luyten Y.A."/>
            <person name="Slatko B."/>
            <person name="Wood N."/>
            <person name="Wu B."/>
            <person name="Teplitski M."/>
            <person name="Mougous J.D."/>
            <person name="Ward N."/>
            <person name="Eisen J.A."/>
            <person name="Badger J.H."/>
            <person name="Distel D.L."/>
        </authorList>
    </citation>
    <scope>NUCLEOTIDE SEQUENCE [LARGE SCALE GENOMIC DNA]</scope>
    <source>
        <strain evidence="2">ATCC 39867 / T7901</strain>
    </source>
</reference>
<dbReference type="InterPro" id="IPR046154">
    <property type="entry name" value="DUF6156"/>
</dbReference>
<name>C5BTC5_TERTT</name>
<accession>C5BTC5</accession>
<dbReference type="RefSeq" id="WP_015817425.1">
    <property type="nucleotide sequence ID" value="NC_012997.1"/>
</dbReference>
<gene>
    <name evidence="1" type="ordered locus">TERTU_1554</name>
</gene>
<dbReference type="OrthoDB" id="8563989at2"/>
<dbReference type="AlphaFoldDB" id="C5BTC5"/>
<proteinExistence type="predicted"/>
<dbReference type="eggNOG" id="COG3209">
    <property type="taxonomic scope" value="Bacteria"/>
</dbReference>
<dbReference type="STRING" id="377629.TERTU_1554"/>
<dbReference type="HOGENOM" id="CLU_2244790_0_0_6"/>
<evidence type="ECO:0000313" key="1">
    <source>
        <dbReference type="EMBL" id="ACR11313.1"/>
    </source>
</evidence>
<keyword evidence="2" id="KW-1185">Reference proteome</keyword>
<organism evidence="1 2">
    <name type="scientific">Teredinibacter turnerae (strain ATCC 39867 / T7901)</name>
    <dbReference type="NCBI Taxonomy" id="377629"/>
    <lineage>
        <taxon>Bacteria</taxon>
        <taxon>Pseudomonadati</taxon>
        <taxon>Pseudomonadota</taxon>
        <taxon>Gammaproteobacteria</taxon>
        <taxon>Cellvibrionales</taxon>
        <taxon>Cellvibrionaceae</taxon>
        <taxon>Teredinibacter</taxon>
    </lineage>
</organism>
<dbReference type="EMBL" id="CP001614">
    <property type="protein sequence ID" value="ACR11313.1"/>
    <property type="molecule type" value="Genomic_DNA"/>
</dbReference>
<protein>
    <submittedName>
        <fullName evidence="1">Uncharacterized protein</fullName>
    </submittedName>
</protein>